<proteinExistence type="predicted"/>
<dbReference type="KEGG" id="tsy:THSYN_05080"/>
<sequence>MNAVTIGVSSRDETNARFLRAMAGEPQGAWRTFASVADLWRTLTPKRWALLSALAGAGPVSVREAAHRVGREVKAVHADVQVLLNAGLLEKTAAGAIEFPFDAVHVDFMLRAAS</sequence>
<dbReference type="InterPro" id="IPR036388">
    <property type="entry name" value="WH-like_DNA-bd_sf"/>
</dbReference>
<evidence type="ECO:0000313" key="2">
    <source>
        <dbReference type="Proteomes" id="UP000232638"/>
    </source>
</evidence>
<organism evidence="1 2">
    <name type="scientific">Candidatus Thiodictyon syntrophicum</name>
    <dbReference type="NCBI Taxonomy" id="1166950"/>
    <lineage>
        <taxon>Bacteria</taxon>
        <taxon>Pseudomonadati</taxon>
        <taxon>Pseudomonadota</taxon>
        <taxon>Gammaproteobacteria</taxon>
        <taxon>Chromatiales</taxon>
        <taxon>Chromatiaceae</taxon>
        <taxon>Thiodictyon</taxon>
    </lineage>
</organism>
<evidence type="ECO:0000313" key="1">
    <source>
        <dbReference type="EMBL" id="AUB80386.1"/>
    </source>
</evidence>
<dbReference type="SUPFAM" id="SSF46785">
    <property type="entry name" value="Winged helix' DNA-binding domain"/>
    <property type="match status" value="1"/>
</dbReference>
<dbReference type="Gene3D" id="1.10.10.10">
    <property type="entry name" value="Winged helix-like DNA-binding domain superfamily/Winged helix DNA-binding domain"/>
    <property type="match status" value="1"/>
</dbReference>
<dbReference type="OrthoDB" id="9809537at2"/>
<protein>
    <submittedName>
        <fullName evidence="1">Transcriptional regulator</fullName>
    </submittedName>
</protein>
<gene>
    <name evidence="1" type="ORF">THSYN_05080</name>
</gene>
<dbReference type="Pfam" id="PF25212">
    <property type="entry name" value="HVO_A0114"/>
    <property type="match status" value="1"/>
</dbReference>
<dbReference type="Proteomes" id="UP000232638">
    <property type="component" value="Chromosome"/>
</dbReference>
<dbReference type="RefSeq" id="WP_100918185.1">
    <property type="nucleotide sequence ID" value="NZ_CP020370.1"/>
</dbReference>
<dbReference type="EMBL" id="CP020370">
    <property type="protein sequence ID" value="AUB80386.1"/>
    <property type="molecule type" value="Genomic_DNA"/>
</dbReference>
<reference evidence="1 2" key="1">
    <citation type="submission" date="2017-03" db="EMBL/GenBank/DDBJ databases">
        <title>Complete genome sequence of Candidatus 'Thiodictyon syntrophicum' sp. nov. strain Cad16T, a photolithoautotroph purple sulfur bacterium isolated from an alpine meromictic lake.</title>
        <authorList>
            <person name="Luedin S.M."/>
            <person name="Pothier J.F."/>
            <person name="Danza F."/>
            <person name="Storelli N."/>
            <person name="Wittwer M."/>
            <person name="Tonolla M."/>
        </authorList>
    </citation>
    <scope>NUCLEOTIDE SEQUENCE [LARGE SCALE GENOMIC DNA]</scope>
    <source>
        <strain evidence="1 2">Cad16T</strain>
    </source>
</reference>
<accession>A0A2K8U470</accession>
<dbReference type="InterPro" id="IPR036390">
    <property type="entry name" value="WH_DNA-bd_sf"/>
</dbReference>
<keyword evidence="2" id="KW-1185">Reference proteome</keyword>
<dbReference type="AlphaFoldDB" id="A0A2K8U470"/>
<name>A0A2K8U470_9GAMM</name>